<accession>A0A437PMU5</accession>
<comment type="similarity">
    <text evidence="12 13">Belongs to the TonB-dependent receptor family.</text>
</comment>
<comment type="caution">
    <text evidence="17">The sequence shown here is derived from an EMBL/GenBank/DDBJ whole genome shotgun (WGS) entry which is preliminary data.</text>
</comment>
<comment type="subcellular location">
    <subcellularLocation>
        <location evidence="1 12">Cell outer membrane</location>
        <topology evidence="1 12">Multi-pass membrane protein</topology>
    </subcellularLocation>
</comment>
<evidence type="ECO:0000259" key="16">
    <source>
        <dbReference type="Pfam" id="PF07715"/>
    </source>
</evidence>
<dbReference type="InterPro" id="IPR012910">
    <property type="entry name" value="Plug_dom"/>
</dbReference>
<gene>
    <name evidence="17" type="ORF">EOJ36_11115</name>
</gene>
<evidence type="ECO:0000313" key="18">
    <source>
        <dbReference type="Proteomes" id="UP000282832"/>
    </source>
</evidence>
<proteinExistence type="inferred from homology"/>
<dbReference type="Proteomes" id="UP000282832">
    <property type="component" value="Unassembled WGS sequence"/>
</dbReference>
<dbReference type="GO" id="GO:0009279">
    <property type="term" value="C:cell outer membrane"/>
    <property type="evidence" value="ECO:0007669"/>
    <property type="project" value="UniProtKB-SubCell"/>
</dbReference>
<keyword evidence="6 14" id="KW-0732">Signal</keyword>
<feature type="signal peptide" evidence="14">
    <location>
        <begin position="1"/>
        <end position="18"/>
    </location>
</feature>
<evidence type="ECO:0000256" key="1">
    <source>
        <dbReference type="ARBA" id="ARBA00004571"/>
    </source>
</evidence>
<feature type="chain" id="PRO_5019061954" evidence="14">
    <location>
        <begin position="19"/>
        <end position="792"/>
    </location>
</feature>
<keyword evidence="4" id="KW-0410">Iron transport</keyword>
<protein>
    <submittedName>
        <fullName evidence="17">TonB-dependent receptor</fullName>
    </submittedName>
</protein>
<dbReference type="OrthoDB" id="9782587at2"/>
<dbReference type="Gene3D" id="2.170.130.10">
    <property type="entry name" value="TonB-dependent receptor, plug domain"/>
    <property type="match status" value="1"/>
</dbReference>
<keyword evidence="2 12" id="KW-0813">Transport</keyword>
<keyword evidence="9 13" id="KW-0798">TonB box</keyword>
<keyword evidence="7" id="KW-0408">Iron</keyword>
<evidence type="ECO:0000256" key="8">
    <source>
        <dbReference type="ARBA" id="ARBA00023065"/>
    </source>
</evidence>
<evidence type="ECO:0000259" key="15">
    <source>
        <dbReference type="Pfam" id="PF00593"/>
    </source>
</evidence>
<evidence type="ECO:0000256" key="2">
    <source>
        <dbReference type="ARBA" id="ARBA00022448"/>
    </source>
</evidence>
<name>A0A437PMU5_9BACT</name>
<evidence type="ECO:0000256" key="5">
    <source>
        <dbReference type="ARBA" id="ARBA00022692"/>
    </source>
</evidence>
<evidence type="ECO:0000313" key="17">
    <source>
        <dbReference type="EMBL" id="RVU23618.1"/>
    </source>
</evidence>
<evidence type="ECO:0000256" key="13">
    <source>
        <dbReference type="RuleBase" id="RU003357"/>
    </source>
</evidence>
<keyword evidence="18" id="KW-1185">Reference proteome</keyword>
<dbReference type="RefSeq" id="WP_127805358.1">
    <property type="nucleotide sequence ID" value="NZ_SACY01000005.1"/>
</dbReference>
<dbReference type="Gene3D" id="2.40.170.20">
    <property type="entry name" value="TonB-dependent receptor, beta-barrel domain"/>
    <property type="match status" value="1"/>
</dbReference>
<organism evidence="17 18">
    <name type="scientific">Sandaracinomonas limnophila</name>
    <dbReference type="NCBI Taxonomy" id="1862386"/>
    <lineage>
        <taxon>Bacteria</taxon>
        <taxon>Pseudomonadati</taxon>
        <taxon>Bacteroidota</taxon>
        <taxon>Cytophagia</taxon>
        <taxon>Cytophagales</taxon>
        <taxon>Flectobacillaceae</taxon>
        <taxon>Sandaracinomonas</taxon>
    </lineage>
</organism>
<dbReference type="PANTHER" id="PTHR32552:SF68">
    <property type="entry name" value="FERRICHROME OUTER MEMBRANE TRANSPORTER_PHAGE RECEPTOR"/>
    <property type="match status" value="1"/>
</dbReference>
<evidence type="ECO:0000256" key="12">
    <source>
        <dbReference type="PROSITE-ProRule" id="PRU01360"/>
    </source>
</evidence>
<evidence type="ECO:0000256" key="4">
    <source>
        <dbReference type="ARBA" id="ARBA00022496"/>
    </source>
</evidence>
<keyword evidence="3 12" id="KW-1134">Transmembrane beta strand</keyword>
<evidence type="ECO:0000256" key="6">
    <source>
        <dbReference type="ARBA" id="ARBA00022729"/>
    </source>
</evidence>
<dbReference type="InterPro" id="IPR000531">
    <property type="entry name" value="Beta-barrel_TonB"/>
</dbReference>
<dbReference type="SUPFAM" id="SSF56935">
    <property type="entry name" value="Porins"/>
    <property type="match status" value="1"/>
</dbReference>
<dbReference type="AlphaFoldDB" id="A0A437PMU5"/>
<dbReference type="InterPro" id="IPR036942">
    <property type="entry name" value="Beta-barrel_TonB_sf"/>
</dbReference>
<dbReference type="EMBL" id="SACY01000005">
    <property type="protein sequence ID" value="RVU23618.1"/>
    <property type="molecule type" value="Genomic_DNA"/>
</dbReference>
<keyword evidence="5 12" id="KW-0812">Transmembrane</keyword>
<evidence type="ECO:0000256" key="10">
    <source>
        <dbReference type="ARBA" id="ARBA00023136"/>
    </source>
</evidence>
<sequence>MKSFLSGLLCLVLLNAHAQSAFLQVIHAVTKEPIVGAQIRLKDKIVGISDANGRFQTLNLPLKEELQITSMGFQSKSFAGNSMGNLIELEEQSKQLEQVVVTASKQVTTRVETPVAIHKINATLIQDTKPVLMAELINKVPGVVMLNYNNEQHGMGIRQPFGTSAYFLYLEDGLPLRPLGVFNHNALIETNIQGLNSIEVIKGPSSSLYGPEAVGGAINLITKRATGIPTFQIGQQMDQWGYQRTQFTAGAILSPKWSIMTGGYISRQRNSWASNSDFDKTSINVRLDYKIGKNTNLWGSFAYNDYFSQTGGNIDSTGFYSRTYQSPADFTYRSSFSSRLRLTLEHQWNEKQSTDVTVFYRDNSLGQNPAYSISWTSPNTTASGQENLNSFKSLGIMAQHKAQFDFLQSKLLTGIVLDRSPNDYWAYKINFNAILRADKKSVEKYTIKEYLPNTFLSNYSAVILNKAVYAQWDMNPLEKLRISLGGRFDQMAFDYTNFIDNSTGTKSYEKFSPKIGLTYEIASNLGIYGNFSKGFSPPALSAVFRARPASQVATSGEKFYLSIDPATFNNYELGGWASLMNHKLYVDVTAYRLEGFNELLNIKQADNTTDYVSAGQTLHEGIEYAIHFKPSSQFNFRVSGTNARHTFVDFILSNKSSDVLKNVNGKEMPQAPHFIGNFELTYKPNWLKGSRIAVEWQRIGPWFVNQVNTKQYADEGFLGAKGVSVLNIRMGYTYKAIQVFANILNVSNELYATAASRGNNSTDKTTFTPAAPRSVNAGIMFDLFQLNQLWKK</sequence>
<dbReference type="Pfam" id="PF13715">
    <property type="entry name" value="CarbopepD_reg_2"/>
    <property type="match status" value="1"/>
</dbReference>
<feature type="domain" description="TonB-dependent receptor plug" evidence="16">
    <location>
        <begin position="111"/>
        <end position="217"/>
    </location>
</feature>
<evidence type="ECO:0000256" key="11">
    <source>
        <dbReference type="ARBA" id="ARBA00023237"/>
    </source>
</evidence>
<keyword evidence="17" id="KW-0675">Receptor</keyword>
<keyword evidence="10 12" id="KW-0472">Membrane</keyword>
<keyword evidence="11 12" id="KW-0998">Cell outer membrane</keyword>
<dbReference type="Pfam" id="PF07715">
    <property type="entry name" value="Plug"/>
    <property type="match status" value="1"/>
</dbReference>
<dbReference type="PANTHER" id="PTHR32552">
    <property type="entry name" value="FERRICHROME IRON RECEPTOR-RELATED"/>
    <property type="match status" value="1"/>
</dbReference>
<keyword evidence="8" id="KW-0406">Ion transport</keyword>
<dbReference type="InterPro" id="IPR037066">
    <property type="entry name" value="Plug_dom_sf"/>
</dbReference>
<evidence type="ECO:0000256" key="7">
    <source>
        <dbReference type="ARBA" id="ARBA00023004"/>
    </source>
</evidence>
<dbReference type="GO" id="GO:0015344">
    <property type="term" value="F:siderophore uptake transmembrane transporter activity"/>
    <property type="evidence" value="ECO:0007669"/>
    <property type="project" value="TreeGrafter"/>
</dbReference>
<dbReference type="InterPro" id="IPR039426">
    <property type="entry name" value="TonB-dep_rcpt-like"/>
</dbReference>
<dbReference type="PROSITE" id="PS52016">
    <property type="entry name" value="TONB_DEPENDENT_REC_3"/>
    <property type="match status" value="1"/>
</dbReference>
<reference evidence="17 18" key="1">
    <citation type="submission" date="2019-01" db="EMBL/GenBank/DDBJ databases">
        <authorList>
            <person name="Chen W.-M."/>
        </authorList>
    </citation>
    <scope>NUCLEOTIDE SEQUENCE [LARGE SCALE GENOMIC DNA]</scope>
    <source>
        <strain evidence="17 18">FSY-15</strain>
    </source>
</reference>
<dbReference type="Pfam" id="PF00593">
    <property type="entry name" value="TonB_dep_Rec_b-barrel"/>
    <property type="match status" value="1"/>
</dbReference>
<evidence type="ECO:0000256" key="14">
    <source>
        <dbReference type="SAM" id="SignalP"/>
    </source>
</evidence>
<evidence type="ECO:0000256" key="3">
    <source>
        <dbReference type="ARBA" id="ARBA00022452"/>
    </source>
</evidence>
<evidence type="ECO:0000256" key="9">
    <source>
        <dbReference type="ARBA" id="ARBA00023077"/>
    </source>
</evidence>
<feature type="domain" description="TonB-dependent receptor-like beta-barrel" evidence="15">
    <location>
        <begin position="277"/>
        <end position="746"/>
    </location>
</feature>